<comment type="caution">
    <text evidence="3">The sequence shown here is derived from an EMBL/GenBank/DDBJ whole genome shotgun (WGS) entry which is preliminary data.</text>
</comment>
<sequence>MSTESAGPRALAALTDERVFGLLARDPATRTEISAQLGISKPTASQSILRLQEFGLVSEGRSSAEGKRGRIPERYALRTAYGHVLGVDLSAERLALRASDLAGTVLAERSSPVETSTGAEQLLDTARALRDELQAELGTRRLATGISQAAPVLHAGNGAARVVPTPIFAASGADLAGLFDARSTLLDNDVNWMAVAEYAGRAGSMLLLYLGAGIGSALVIEGRLYRGRHGLVGELETQRLQGRTLLEHLDAGGLVDTRVLFEKLSDPQLWPALIEPLGQVLGNLLGYLDPDALVVTGPGASAALTQKLADRLVGLVPLAGPDIGYSPQGGAGALDGALAGARRYALAEVWNAYRQWQPGRPCH</sequence>
<dbReference type="PANTHER" id="PTHR18964:SF149">
    <property type="entry name" value="BIFUNCTIONAL UDP-N-ACETYLGLUCOSAMINE 2-EPIMERASE_N-ACETYLMANNOSAMINE KINASE"/>
    <property type="match status" value="1"/>
</dbReference>
<evidence type="ECO:0000313" key="4">
    <source>
        <dbReference type="Proteomes" id="UP001195422"/>
    </source>
</evidence>
<dbReference type="Gene3D" id="3.30.420.40">
    <property type="match status" value="2"/>
</dbReference>
<dbReference type="GO" id="GO:0016301">
    <property type="term" value="F:kinase activity"/>
    <property type="evidence" value="ECO:0007669"/>
    <property type="project" value="UniProtKB-KW"/>
</dbReference>
<evidence type="ECO:0000259" key="2">
    <source>
        <dbReference type="Pfam" id="PF01022"/>
    </source>
</evidence>
<dbReference type="PANTHER" id="PTHR18964">
    <property type="entry name" value="ROK (REPRESSOR, ORF, KINASE) FAMILY"/>
    <property type="match status" value="1"/>
</dbReference>
<dbReference type="CDD" id="cd23763">
    <property type="entry name" value="ASKHA_ATPase_ROK"/>
    <property type="match status" value="1"/>
</dbReference>
<dbReference type="Pfam" id="PF00480">
    <property type="entry name" value="ROK"/>
    <property type="match status" value="1"/>
</dbReference>
<keyword evidence="3" id="KW-0418">Kinase</keyword>
<feature type="domain" description="HTH arsR-type" evidence="2">
    <location>
        <begin position="22"/>
        <end position="58"/>
    </location>
</feature>
<dbReference type="CDD" id="cd00090">
    <property type="entry name" value="HTH_ARSR"/>
    <property type="match status" value="1"/>
</dbReference>
<dbReference type="SUPFAM" id="SSF53067">
    <property type="entry name" value="Actin-like ATPase domain"/>
    <property type="match status" value="1"/>
</dbReference>
<accession>A0ABS4XLC9</accession>
<organism evidence="3 4">
    <name type="scientific">Glutamicibacter protophormiae</name>
    <name type="common">Brevibacterium protophormiae</name>
    <dbReference type="NCBI Taxonomy" id="37930"/>
    <lineage>
        <taxon>Bacteria</taxon>
        <taxon>Bacillati</taxon>
        <taxon>Actinomycetota</taxon>
        <taxon>Actinomycetes</taxon>
        <taxon>Micrococcales</taxon>
        <taxon>Micrococcaceae</taxon>
        <taxon>Glutamicibacter</taxon>
    </lineage>
</organism>
<dbReference type="Proteomes" id="UP001195422">
    <property type="component" value="Unassembled WGS sequence"/>
</dbReference>
<keyword evidence="4" id="KW-1185">Reference proteome</keyword>
<evidence type="ECO:0000313" key="3">
    <source>
        <dbReference type="EMBL" id="MBP2397185.1"/>
    </source>
</evidence>
<proteinExistence type="inferred from homology"/>
<comment type="similarity">
    <text evidence="1">Belongs to the ROK (NagC/XylR) family.</text>
</comment>
<dbReference type="Pfam" id="PF01022">
    <property type="entry name" value="HTH_5"/>
    <property type="match status" value="1"/>
</dbReference>
<dbReference type="EMBL" id="JAGIOJ010000001">
    <property type="protein sequence ID" value="MBP2397185.1"/>
    <property type="molecule type" value="Genomic_DNA"/>
</dbReference>
<dbReference type="RefSeq" id="WP_188949884.1">
    <property type="nucleotide sequence ID" value="NZ_BMPH01000018.1"/>
</dbReference>
<dbReference type="SUPFAM" id="SSF46785">
    <property type="entry name" value="Winged helix' DNA-binding domain"/>
    <property type="match status" value="1"/>
</dbReference>
<name>A0ABS4XLC9_GLUPR</name>
<keyword evidence="3" id="KW-0808">Transferase</keyword>
<reference evidence="3 4" key="1">
    <citation type="submission" date="2021-03" db="EMBL/GenBank/DDBJ databases">
        <title>Sequencing the genomes of 1000 actinobacteria strains.</title>
        <authorList>
            <person name="Klenk H.-P."/>
        </authorList>
    </citation>
    <scope>NUCLEOTIDE SEQUENCE [LARGE SCALE GENOMIC DNA]</scope>
    <source>
        <strain evidence="3 4">DSM 20168</strain>
    </source>
</reference>
<dbReference type="InterPro" id="IPR036390">
    <property type="entry name" value="WH_DNA-bd_sf"/>
</dbReference>
<dbReference type="Gene3D" id="1.10.10.10">
    <property type="entry name" value="Winged helix-like DNA-binding domain superfamily/Winged helix DNA-binding domain"/>
    <property type="match status" value="1"/>
</dbReference>
<evidence type="ECO:0000256" key="1">
    <source>
        <dbReference type="ARBA" id="ARBA00006479"/>
    </source>
</evidence>
<gene>
    <name evidence="3" type="ORF">JOF39_000266</name>
</gene>
<dbReference type="InterPro" id="IPR036388">
    <property type="entry name" value="WH-like_DNA-bd_sf"/>
</dbReference>
<dbReference type="InterPro" id="IPR001845">
    <property type="entry name" value="HTH_ArsR_DNA-bd_dom"/>
</dbReference>
<dbReference type="InterPro" id="IPR000600">
    <property type="entry name" value="ROK"/>
</dbReference>
<dbReference type="InterPro" id="IPR011991">
    <property type="entry name" value="ArsR-like_HTH"/>
</dbReference>
<dbReference type="InterPro" id="IPR043129">
    <property type="entry name" value="ATPase_NBD"/>
</dbReference>
<protein>
    <submittedName>
        <fullName evidence="3">NBD/HSP70 family sugar kinase</fullName>
    </submittedName>
</protein>